<accession>A0AAJ5MKT3</accession>
<feature type="signal peptide" evidence="1">
    <location>
        <begin position="1"/>
        <end position="20"/>
    </location>
</feature>
<gene>
    <name evidence="2" type="ORF">K7K07_00885</name>
</gene>
<evidence type="ECO:0000256" key="1">
    <source>
        <dbReference type="SAM" id="SignalP"/>
    </source>
</evidence>
<keyword evidence="1" id="KW-0732">Signal</keyword>
<name>A0AAJ5MKT3_9PSED</name>
<keyword evidence="2" id="KW-0449">Lipoprotein</keyword>
<evidence type="ECO:0000313" key="3">
    <source>
        <dbReference type="Proteomes" id="UP001209279"/>
    </source>
</evidence>
<dbReference type="AlphaFoldDB" id="A0AAJ5MKT3"/>
<dbReference type="PROSITE" id="PS51257">
    <property type="entry name" value="PROKAR_LIPOPROTEIN"/>
    <property type="match status" value="1"/>
</dbReference>
<dbReference type="Proteomes" id="UP001209279">
    <property type="component" value="Chromosome"/>
</dbReference>
<evidence type="ECO:0000313" key="2">
    <source>
        <dbReference type="EMBL" id="UXZ45575.1"/>
    </source>
</evidence>
<dbReference type="RefSeq" id="WP_253097405.1">
    <property type="nucleotide sequence ID" value="NZ_CP083803.1"/>
</dbReference>
<dbReference type="EMBL" id="CP083803">
    <property type="protein sequence ID" value="UXZ45575.1"/>
    <property type="molecule type" value="Genomic_DNA"/>
</dbReference>
<protein>
    <submittedName>
        <fullName evidence="2">YgdI/YgdR family lipoprotein</fullName>
    </submittedName>
</protein>
<feature type="chain" id="PRO_5042469108" evidence="1">
    <location>
        <begin position="21"/>
        <end position="46"/>
    </location>
</feature>
<organism evidence="2 3">
    <name type="scientific">Pseudomonas soli</name>
    <dbReference type="NCBI Taxonomy" id="1306993"/>
    <lineage>
        <taxon>Bacteria</taxon>
        <taxon>Pseudomonadati</taxon>
        <taxon>Pseudomonadota</taxon>
        <taxon>Gammaproteobacteria</taxon>
        <taxon>Pseudomonadales</taxon>
        <taxon>Pseudomonadaceae</taxon>
        <taxon>Pseudomonas</taxon>
    </lineage>
</organism>
<sequence length="46" mass="5212">MFHRHWRGTLLALVCAFALAGCAGNYKFDDDSYRPLGDPQALNRDK</sequence>
<proteinExistence type="predicted"/>
<reference evidence="2" key="1">
    <citation type="submission" date="2021-08" db="EMBL/GenBank/DDBJ databases">
        <authorList>
            <person name="Yaryura P.M."/>
            <person name="Bianco M.I."/>
            <person name="Morais C."/>
            <person name="Setubal J.C."/>
        </authorList>
    </citation>
    <scope>NUCLEOTIDE SEQUENCE</scope>
    <source>
        <strain evidence="2">AP1</strain>
    </source>
</reference>